<accession>A0A378IZ92</accession>
<organism evidence="1 2">
    <name type="scientific">Legionella feeleii</name>
    <dbReference type="NCBI Taxonomy" id="453"/>
    <lineage>
        <taxon>Bacteria</taxon>
        <taxon>Pseudomonadati</taxon>
        <taxon>Pseudomonadota</taxon>
        <taxon>Gammaproteobacteria</taxon>
        <taxon>Legionellales</taxon>
        <taxon>Legionellaceae</taxon>
        <taxon>Legionella</taxon>
    </lineage>
</organism>
<dbReference type="GO" id="GO:0003677">
    <property type="term" value="F:DNA binding"/>
    <property type="evidence" value="ECO:0007669"/>
    <property type="project" value="InterPro"/>
</dbReference>
<evidence type="ECO:0008006" key="3">
    <source>
        <dbReference type="Google" id="ProtNLM"/>
    </source>
</evidence>
<dbReference type="GO" id="GO:0004803">
    <property type="term" value="F:transposase activity"/>
    <property type="evidence" value="ECO:0007669"/>
    <property type="project" value="InterPro"/>
</dbReference>
<dbReference type="AlphaFoldDB" id="A0A378IZ92"/>
<name>A0A378IZ92_9GAMM</name>
<dbReference type="Gene3D" id="3.30.70.1290">
    <property type="entry name" value="Transposase IS200-like"/>
    <property type="match status" value="1"/>
</dbReference>
<dbReference type="EMBL" id="UGNY01000001">
    <property type="protein sequence ID" value="STX37354.1"/>
    <property type="molecule type" value="Genomic_DNA"/>
</dbReference>
<protein>
    <recommendedName>
        <fullName evidence="3">Transposase</fullName>
    </recommendedName>
</protein>
<gene>
    <name evidence="1" type="ORF">NCTC11978_00516</name>
</gene>
<dbReference type="InterPro" id="IPR036515">
    <property type="entry name" value="Transposase_17_sf"/>
</dbReference>
<dbReference type="GO" id="GO:0006313">
    <property type="term" value="P:DNA transposition"/>
    <property type="evidence" value="ECO:0007669"/>
    <property type="project" value="InterPro"/>
</dbReference>
<dbReference type="Proteomes" id="UP000254033">
    <property type="component" value="Unassembled WGS sequence"/>
</dbReference>
<reference evidence="1 2" key="1">
    <citation type="submission" date="2018-06" db="EMBL/GenBank/DDBJ databases">
        <authorList>
            <consortium name="Pathogen Informatics"/>
            <person name="Doyle S."/>
        </authorList>
    </citation>
    <scope>NUCLEOTIDE SEQUENCE [LARGE SCALE GENOMIC DNA]</scope>
    <source>
        <strain evidence="1 2">NCTC11978</strain>
    </source>
</reference>
<sequence>MRLQGGYKQIEYVMKHGLVKEVIDWPYSSFHRYVSEGLLPKNWSRGFSGGDFGE</sequence>
<proteinExistence type="predicted"/>
<evidence type="ECO:0000313" key="1">
    <source>
        <dbReference type="EMBL" id="STX37354.1"/>
    </source>
</evidence>
<evidence type="ECO:0000313" key="2">
    <source>
        <dbReference type="Proteomes" id="UP000254033"/>
    </source>
</evidence>